<evidence type="ECO:0000313" key="1">
    <source>
        <dbReference type="EMBL" id="GFQ64022.1"/>
    </source>
</evidence>
<keyword evidence="2" id="KW-1185">Reference proteome</keyword>
<dbReference type="Proteomes" id="UP000887116">
    <property type="component" value="Unassembled WGS sequence"/>
</dbReference>
<gene>
    <name evidence="1" type="primary">AVEN_105268_1</name>
    <name evidence="1" type="ORF">TNCT_668561</name>
</gene>
<proteinExistence type="predicted"/>
<dbReference type="AlphaFoldDB" id="A0A8X6GZA5"/>
<evidence type="ECO:0000313" key="2">
    <source>
        <dbReference type="Proteomes" id="UP000887116"/>
    </source>
</evidence>
<protein>
    <submittedName>
        <fullName evidence="1">Uncharacterized protein</fullName>
    </submittedName>
</protein>
<dbReference type="OrthoDB" id="6430555at2759"/>
<accession>A0A8X6GZA5</accession>
<reference evidence="1" key="1">
    <citation type="submission" date="2020-07" db="EMBL/GenBank/DDBJ databases">
        <title>Multicomponent nature underlies the extraordinary mechanical properties of spider dragline silk.</title>
        <authorList>
            <person name="Kono N."/>
            <person name="Nakamura H."/>
            <person name="Mori M."/>
            <person name="Yoshida Y."/>
            <person name="Ohtoshi R."/>
            <person name="Malay A.D."/>
            <person name="Moran D.A.P."/>
            <person name="Tomita M."/>
            <person name="Numata K."/>
            <person name="Arakawa K."/>
        </authorList>
    </citation>
    <scope>NUCLEOTIDE SEQUENCE</scope>
</reference>
<sequence>MEHPNFRDSLEKSEEERNVLETTPIDFEDVEIIFEKETEKWREKMIKVFGDLHPYNFFITHGHSDDKCFTDEDAHILSRERKKMESFEKLQDMHEEDNKAEEEFHRFLKERKRECVAVFEQYDGIVTLCEEENIANYIRDVAVTRSNRIEEVYADMSTQPLIMEVWSICAEAVTSKDVWCSFLKTQQETALLWKKAFDDLLVND</sequence>
<dbReference type="EMBL" id="BMAO01029864">
    <property type="protein sequence ID" value="GFQ64022.1"/>
    <property type="molecule type" value="Genomic_DNA"/>
</dbReference>
<comment type="caution">
    <text evidence="1">The sequence shown here is derived from an EMBL/GenBank/DDBJ whole genome shotgun (WGS) entry which is preliminary data.</text>
</comment>
<organism evidence="1 2">
    <name type="scientific">Trichonephila clavata</name>
    <name type="common">Joro spider</name>
    <name type="synonym">Nephila clavata</name>
    <dbReference type="NCBI Taxonomy" id="2740835"/>
    <lineage>
        <taxon>Eukaryota</taxon>
        <taxon>Metazoa</taxon>
        <taxon>Ecdysozoa</taxon>
        <taxon>Arthropoda</taxon>
        <taxon>Chelicerata</taxon>
        <taxon>Arachnida</taxon>
        <taxon>Araneae</taxon>
        <taxon>Araneomorphae</taxon>
        <taxon>Entelegynae</taxon>
        <taxon>Araneoidea</taxon>
        <taxon>Nephilidae</taxon>
        <taxon>Trichonephila</taxon>
    </lineage>
</organism>
<name>A0A8X6GZA5_TRICU</name>